<sequence>MQVRMNKKQMSIWIVALFVLGLIVSGIHYVTKFKESGIKAEELNLTISSSQQEFYENEEFQFDITIADPLSNPVIYLEVPLEFELNTEHILQANQGVIERIEPVGTRQKITLASEINTPIKLNIAGNLTNAGEFKATVADEAGAEKQFPITVKAHPSIETLNEPKENTEAEPVSPEVPTKEQPTPNEELAPPAVENPLEKTEADSAIPSSQLEAIQSRLNLLPKDSLLVNEPDVIKIPKTNPPQTISGEYGLVLTRFKESTVNYFIHGVNKGKPSAKQRITRAQSGEDTYIYYTKTGIYKGRVIDVKEVIVNTASGGSSFGTATPTPGGSNNMLSAWVGGGSRYNPATIRVEFYDSETGEKIKVKGVWNLTDIDHDESAIMYSDSIQEVYVREDSDVLGERKSNQLTVESPRNTNVSETDEKRWVSVAYGETDELTFDYYSSGSWNGYDVKSLVPIAFPDPSKIGTVENQATKQINYTTYVSVPYRQIKNFEPQLIIEDPVIDELNIQAFDIVDTLTGQNVNSLFTLSQQGNNIRAEAKSTSLKKADFYNKMYALEVKATVKEGADLSKYPYEKGHRLLPNTSQIIVTNSDASDKIVKSNEAFAKLKDERLEVKEEVVHLDGSVADSATPGEQLKYRGTALSSYQSETETNNYASLTFTTTVDSQLETITNITLKDESGQVVGTGSYDASTKQITASLTKPVSRKQAVYLEYNGTVKKGVPTGTLVKAKTAVEGKYSNGVEIPLSVSNEVSTLIEDYGVLEESVTHQDGSAADYAQVNDILHYKITYRTPYKKAEVKYSTLSINSDITEITSYTKNSSNLVAHTESGKPLATPTITGNTLSLNDRSGTIAANESIVVEFDVTVAAEKVSDGTLFKNSAVANMNFSDGFKAVGVTSNTVQTIIKGVLEFVSAPNELNFGDNLKISTKDKSYPIQNKDEGLIVQDSRGKGNQWSMRATLLKELTGESGHQLMNSLHYYNQGKELAFTIGDSIPIRDQKTTDNQPVEISNDWQDIQEGPVLKVKAGQPYSEKYTGAIQWTLQSVPGNE</sequence>
<evidence type="ECO:0000313" key="2">
    <source>
        <dbReference type="EMBL" id="TFJ28510.1"/>
    </source>
</evidence>
<evidence type="ECO:0000313" key="3">
    <source>
        <dbReference type="Proteomes" id="UP000297938"/>
    </source>
</evidence>
<reference evidence="2 3" key="1">
    <citation type="journal article" date="2018" name="Int. J. Food Microbiol.">
        <title>Growth of Carnobacterium spp. isolated from chilled vacuum-packaged meat under relevant acidic conditions.</title>
        <authorList>
            <person name="Zhang P."/>
            <person name="Badoni M."/>
            <person name="Ganzle M."/>
            <person name="Yang X."/>
        </authorList>
    </citation>
    <scope>NUCLEOTIDE SEQUENCE [LARGE SCALE GENOMIC DNA]</scope>
    <source>
        <strain evidence="2 3">B2</strain>
    </source>
</reference>
<dbReference type="InterPro" id="IPR011252">
    <property type="entry name" value="Fibrogen-bd_dom1"/>
</dbReference>
<dbReference type="Gene3D" id="2.60.40.1280">
    <property type="match status" value="1"/>
</dbReference>
<dbReference type="EMBL" id="NRPP01000007">
    <property type="protein sequence ID" value="TFJ28510.1"/>
    <property type="molecule type" value="Genomic_DNA"/>
</dbReference>
<feature type="region of interest" description="Disordered" evidence="1">
    <location>
        <begin position="157"/>
        <end position="192"/>
    </location>
</feature>
<accession>A0A7Z8D0L0</accession>
<gene>
    <name evidence="2" type="ORF">CKN69_02985</name>
</gene>
<evidence type="ECO:0000256" key="1">
    <source>
        <dbReference type="SAM" id="MobiDB-lite"/>
    </source>
</evidence>
<evidence type="ECO:0008006" key="4">
    <source>
        <dbReference type="Google" id="ProtNLM"/>
    </source>
</evidence>
<dbReference type="AlphaFoldDB" id="A0A7Z8D0L0"/>
<proteinExistence type="predicted"/>
<dbReference type="GO" id="GO:0007155">
    <property type="term" value="P:cell adhesion"/>
    <property type="evidence" value="ECO:0007669"/>
    <property type="project" value="InterPro"/>
</dbReference>
<comment type="caution">
    <text evidence="2">The sequence shown here is derived from an EMBL/GenBank/DDBJ whole genome shotgun (WGS) entry which is preliminary data.</text>
</comment>
<name>A0A7Z8D0L0_CARDV</name>
<protein>
    <recommendedName>
        <fullName evidence="4">WxL domain-containing protein</fullName>
    </recommendedName>
</protein>
<organism evidence="2 3">
    <name type="scientific">Carnobacterium divergens</name>
    <name type="common">Lactobacillus divergens</name>
    <dbReference type="NCBI Taxonomy" id="2748"/>
    <lineage>
        <taxon>Bacteria</taxon>
        <taxon>Bacillati</taxon>
        <taxon>Bacillota</taxon>
        <taxon>Bacilli</taxon>
        <taxon>Lactobacillales</taxon>
        <taxon>Carnobacteriaceae</taxon>
        <taxon>Carnobacterium</taxon>
    </lineage>
</organism>
<dbReference type="Proteomes" id="UP000297938">
    <property type="component" value="Unassembled WGS sequence"/>
</dbReference>